<accession>A0AAD7HWZ7</accession>
<reference evidence="1" key="1">
    <citation type="submission" date="2023-03" db="EMBL/GenBank/DDBJ databases">
        <title>Massive genome expansion in bonnet fungi (Mycena s.s.) driven by repeated elements and novel gene families across ecological guilds.</title>
        <authorList>
            <consortium name="Lawrence Berkeley National Laboratory"/>
            <person name="Harder C.B."/>
            <person name="Miyauchi S."/>
            <person name="Viragh M."/>
            <person name="Kuo A."/>
            <person name="Thoen E."/>
            <person name="Andreopoulos B."/>
            <person name="Lu D."/>
            <person name="Skrede I."/>
            <person name="Drula E."/>
            <person name="Henrissat B."/>
            <person name="Morin E."/>
            <person name="Kohler A."/>
            <person name="Barry K."/>
            <person name="LaButti K."/>
            <person name="Morin E."/>
            <person name="Salamov A."/>
            <person name="Lipzen A."/>
            <person name="Mereny Z."/>
            <person name="Hegedus B."/>
            <person name="Baldrian P."/>
            <person name="Stursova M."/>
            <person name="Weitz H."/>
            <person name="Taylor A."/>
            <person name="Grigoriev I.V."/>
            <person name="Nagy L.G."/>
            <person name="Martin F."/>
            <person name="Kauserud H."/>
        </authorList>
    </citation>
    <scope>NUCLEOTIDE SEQUENCE</scope>
    <source>
        <strain evidence="1">CBHHK182m</strain>
    </source>
</reference>
<organism evidence="1 2">
    <name type="scientific">Mycena metata</name>
    <dbReference type="NCBI Taxonomy" id="1033252"/>
    <lineage>
        <taxon>Eukaryota</taxon>
        <taxon>Fungi</taxon>
        <taxon>Dikarya</taxon>
        <taxon>Basidiomycota</taxon>
        <taxon>Agaricomycotina</taxon>
        <taxon>Agaricomycetes</taxon>
        <taxon>Agaricomycetidae</taxon>
        <taxon>Agaricales</taxon>
        <taxon>Marasmiineae</taxon>
        <taxon>Mycenaceae</taxon>
        <taxon>Mycena</taxon>
    </lineage>
</organism>
<dbReference type="InterPro" id="IPR032675">
    <property type="entry name" value="LRR_dom_sf"/>
</dbReference>
<dbReference type="Proteomes" id="UP001215598">
    <property type="component" value="Unassembled WGS sequence"/>
</dbReference>
<dbReference type="Gene3D" id="3.80.10.10">
    <property type="entry name" value="Ribonuclease Inhibitor"/>
    <property type="match status" value="1"/>
</dbReference>
<keyword evidence="2" id="KW-1185">Reference proteome</keyword>
<sequence length="320" mass="36649">MPSLPDLPTELLMEIIKYYPELYVEVDARVNGVLSGQYPGNDALRALSQTSRTLRAIYLPVLWERFHSCFTVRNRPKRKIRTRAKMLERRMKGIQKTPYIQPYIRSLSISLSECTMENWQPMAEFIRVLDLLPNLRELTLTPFPHHMITVLATACEGKFYPSILTLTIDDALACIMHCFPNVETLNLSDGASGALFVAAKEHCKHIHTINNVVLSPYVVELLRDAVPKLKRLSLWSTIRLDTLRLLEGIENLSDLRIRRSSCPRVLLAPVIPAEEIIAVAKRVLRTSNAKGRKELRVEEFEEIRWSNEGFCKETLVVVVE</sequence>
<protein>
    <submittedName>
        <fullName evidence="1">Uncharacterized protein</fullName>
    </submittedName>
</protein>
<comment type="caution">
    <text evidence="1">The sequence shown here is derived from an EMBL/GenBank/DDBJ whole genome shotgun (WGS) entry which is preliminary data.</text>
</comment>
<dbReference type="EMBL" id="JARKIB010000161">
    <property type="protein sequence ID" value="KAJ7730161.1"/>
    <property type="molecule type" value="Genomic_DNA"/>
</dbReference>
<evidence type="ECO:0000313" key="2">
    <source>
        <dbReference type="Proteomes" id="UP001215598"/>
    </source>
</evidence>
<dbReference type="AlphaFoldDB" id="A0AAD7HWZ7"/>
<proteinExistence type="predicted"/>
<gene>
    <name evidence="1" type="ORF">B0H16DRAFT_1893668</name>
</gene>
<name>A0AAD7HWZ7_9AGAR</name>
<dbReference type="SUPFAM" id="SSF52047">
    <property type="entry name" value="RNI-like"/>
    <property type="match status" value="1"/>
</dbReference>
<evidence type="ECO:0000313" key="1">
    <source>
        <dbReference type="EMBL" id="KAJ7730161.1"/>
    </source>
</evidence>